<dbReference type="OrthoDB" id="6079689at2759"/>
<dbReference type="RefSeq" id="XP_003062011.1">
    <property type="nucleotide sequence ID" value="XM_003061965.1"/>
</dbReference>
<dbReference type="KEGG" id="mpp:MICPUCDRAFT_10952"/>
<sequence length="335" mass="36584">RFVDIGANLTDAMFAGEYHGKRYHDADLPAVLRRAWNVGVEKIVVTAGTLEDATTALDLAEAHDGESSDEGAASSASASASSARLNQGRRRRRLYTTVGVHPTRCGAFEASGDAEAHLASLAAIASANSRERGGRVVAIGECGLDYDRLQFCDAETQRVWFRRQFELAKSTRLPMFLHMRAAADDFIEILAEAVAEGTFTTGVVHSFDGSVDDLKKLLAIDGVFIGVNGCSLRAAESLATLRELPVDRVMLETDAPWCGIKRSHAGYEHVRTTWTAKDKKKFDEFDETTTVKDRCEPCHVVQVLEVLSRAMGVDEDVLADACHANAMKVFFPDEE</sequence>
<evidence type="ECO:0000313" key="7">
    <source>
        <dbReference type="EMBL" id="EEH53723.1"/>
    </source>
</evidence>
<dbReference type="GO" id="GO:0046872">
    <property type="term" value="F:metal ion binding"/>
    <property type="evidence" value="ECO:0007669"/>
    <property type="project" value="UniProtKB-KW"/>
</dbReference>
<feature type="binding site" evidence="5">
    <location>
        <position position="205"/>
    </location>
    <ligand>
        <name>a divalent metal cation</name>
        <dbReference type="ChEBI" id="CHEBI:60240"/>
        <label>2</label>
    </ligand>
</feature>
<dbReference type="InterPro" id="IPR001130">
    <property type="entry name" value="TatD-like"/>
</dbReference>
<evidence type="ECO:0000256" key="3">
    <source>
        <dbReference type="ARBA" id="ARBA00022723"/>
    </source>
</evidence>
<dbReference type="eggNOG" id="KOG3020">
    <property type="taxonomic scope" value="Eukaryota"/>
</dbReference>
<dbReference type="OMA" id="YGGSQKH"/>
<feature type="non-terminal residue" evidence="7">
    <location>
        <position position="335"/>
    </location>
</feature>
<evidence type="ECO:0000313" key="8">
    <source>
        <dbReference type="Proteomes" id="UP000001876"/>
    </source>
</evidence>
<feature type="binding site" evidence="5">
    <location>
        <position position="141"/>
    </location>
    <ligand>
        <name>a divalent metal cation</name>
        <dbReference type="ChEBI" id="CHEBI:60240"/>
        <label>1</label>
    </ligand>
</feature>
<dbReference type="InterPro" id="IPR050891">
    <property type="entry name" value="TatD-type_Hydrolase"/>
</dbReference>
<dbReference type="PANTHER" id="PTHR10060:SF15">
    <property type="entry name" value="DEOXYRIBONUCLEASE TATDN1"/>
    <property type="match status" value="1"/>
</dbReference>
<dbReference type="GeneID" id="9687652"/>
<accession>C1N215</accession>
<feature type="binding site" evidence="5">
    <location>
        <position position="254"/>
    </location>
    <ligand>
        <name>a divalent metal cation</name>
        <dbReference type="ChEBI" id="CHEBI:60240"/>
        <label>1</label>
    </ligand>
</feature>
<gene>
    <name evidence="7" type="ORF">MICPUCDRAFT_10952</name>
</gene>
<keyword evidence="3 5" id="KW-0479">Metal-binding</keyword>
<dbReference type="Pfam" id="PF01026">
    <property type="entry name" value="TatD_DNase"/>
    <property type="match status" value="1"/>
</dbReference>
<evidence type="ECO:0000256" key="4">
    <source>
        <dbReference type="ARBA" id="ARBA00022801"/>
    </source>
</evidence>
<dbReference type="GO" id="GO:0008296">
    <property type="term" value="F:3'-5'-DNA exonuclease activity"/>
    <property type="evidence" value="ECO:0007669"/>
    <property type="project" value="TreeGrafter"/>
</dbReference>
<proteinExistence type="inferred from homology"/>
<keyword evidence="8" id="KW-1185">Reference proteome</keyword>
<evidence type="ECO:0000256" key="6">
    <source>
        <dbReference type="SAM" id="MobiDB-lite"/>
    </source>
</evidence>
<organism evidence="8">
    <name type="scientific">Micromonas pusilla (strain CCMP1545)</name>
    <name type="common">Picoplanktonic green alga</name>
    <dbReference type="NCBI Taxonomy" id="564608"/>
    <lineage>
        <taxon>Eukaryota</taxon>
        <taxon>Viridiplantae</taxon>
        <taxon>Chlorophyta</taxon>
        <taxon>Mamiellophyceae</taxon>
        <taxon>Mamiellales</taxon>
        <taxon>Mamiellaceae</taxon>
        <taxon>Micromonas</taxon>
    </lineage>
</organism>
<dbReference type="InterPro" id="IPR018228">
    <property type="entry name" value="DNase_TatD-rel_CS"/>
</dbReference>
<comment type="similarity">
    <text evidence="1">Belongs to the metallo-dependent hydrolases superfamily. TatD-type hydrolase family.</text>
</comment>
<dbReference type="PIRSF" id="PIRSF005902">
    <property type="entry name" value="DNase_TatD"/>
    <property type="match status" value="1"/>
</dbReference>
<dbReference type="CDD" id="cd01310">
    <property type="entry name" value="TatD_DNAse"/>
    <property type="match status" value="1"/>
</dbReference>
<protein>
    <submittedName>
        <fullName evidence="7">Predicted protein</fullName>
    </submittedName>
</protein>
<feature type="non-terminal residue" evidence="7">
    <location>
        <position position="1"/>
    </location>
</feature>
<dbReference type="InterPro" id="IPR032466">
    <property type="entry name" value="Metal_Hydrolase"/>
</dbReference>
<evidence type="ECO:0000256" key="5">
    <source>
        <dbReference type="PIRSR" id="PIRSR005902-1"/>
    </source>
</evidence>
<feature type="binding site" evidence="5">
    <location>
        <position position="178"/>
    </location>
    <ligand>
        <name>a divalent metal cation</name>
        <dbReference type="ChEBI" id="CHEBI:60240"/>
        <label>2</label>
    </ligand>
</feature>
<dbReference type="STRING" id="564608.C1N215"/>
<dbReference type="Proteomes" id="UP000001876">
    <property type="component" value="Unassembled WGS sequence"/>
</dbReference>
<evidence type="ECO:0000256" key="2">
    <source>
        <dbReference type="ARBA" id="ARBA00022722"/>
    </source>
</evidence>
<keyword evidence="2" id="KW-0540">Nuclease</keyword>
<feature type="compositionally biased region" description="Low complexity" evidence="6">
    <location>
        <begin position="70"/>
        <end position="83"/>
    </location>
</feature>
<dbReference type="SUPFAM" id="SSF51556">
    <property type="entry name" value="Metallo-dependent hydrolases"/>
    <property type="match status" value="1"/>
</dbReference>
<dbReference type="PANTHER" id="PTHR10060">
    <property type="entry name" value="TATD FAMILY DEOXYRIBONUCLEASE"/>
    <property type="match status" value="1"/>
</dbReference>
<dbReference type="Gene3D" id="3.20.20.140">
    <property type="entry name" value="Metal-dependent hydrolases"/>
    <property type="match status" value="1"/>
</dbReference>
<name>C1N215_MICPC</name>
<dbReference type="AlphaFoldDB" id="C1N215"/>
<feature type="region of interest" description="Disordered" evidence="6">
    <location>
        <begin position="62"/>
        <end position="88"/>
    </location>
</feature>
<dbReference type="EMBL" id="GG663745">
    <property type="protein sequence ID" value="EEH53723.1"/>
    <property type="molecule type" value="Genomic_DNA"/>
</dbReference>
<dbReference type="GO" id="GO:0005829">
    <property type="term" value="C:cytosol"/>
    <property type="evidence" value="ECO:0007669"/>
    <property type="project" value="TreeGrafter"/>
</dbReference>
<keyword evidence="4" id="KW-0378">Hydrolase</keyword>
<reference evidence="7 8" key="1">
    <citation type="journal article" date="2009" name="Science">
        <title>Green evolution and dynamic adaptations revealed by genomes of the marine picoeukaryotes Micromonas.</title>
        <authorList>
            <person name="Worden A.Z."/>
            <person name="Lee J.H."/>
            <person name="Mock T."/>
            <person name="Rouze P."/>
            <person name="Simmons M.P."/>
            <person name="Aerts A.L."/>
            <person name="Allen A.E."/>
            <person name="Cuvelier M.L."/>
            <person name="Derelle E."/>
            <person name="Everett M.V."/>
            <person name="Foulon E."/>
            <person name="Grimwood J."/>
            <person name="Gundlach H."/>
            <person name="Henrissat B."/>
            <person name="Napoli C."/>
            <person name="McDonald S.M."/>
            <person name="Parker M.S."/>
            <person name="Rombauts S."/>
            <person name="Salamov A."/>
            <person name="Von Dassow P."/>
            <person name="Badger J.H."/>
            <person name="Coutinho P.M."/>
            <person name="Demir E."/>
            <person name="Dubchak I."/>
            <person name="Gentemann C."/>
            <person name="Eikrem W."/>
            <person name="Gready J.E."/>
            <person name="John U."/>
            <person name="Lanier W."/>
            <person name="Lindquist E.A."/>
            <person name="Lucas S."/>
            <person name="Mayer K.F."/>
            <person name="Moreau H."/>
            <person name="Not F."/>
            <person name="Otillar R."/>
            <person name="Panaud O."/>
            <person name="Pangilinan J."/>
            <person name="Paulsen I."/>
            <person name="Piegu B."/>
            <person name="Poliakov A."/>
            <person name="Robbens S."/>
            <person name="Schmutz J."/>
            <person name="Toulza E."/>
            <person name="Wyss T."/>
            <person name="Zelensky A."/>
            <person name="Zhou K."/>
            <person name="Armbrust E.V."/>
            <person name="Bhattacharya D."/>
            <person name="Goodenough U.W."/>
            <person name="Van de Peer Y."/>
            <person name="Grigoriev I.V."/>
        </authorList>
    </citation>
    <scope>NUCLEOTIDE SEQUENCE [LARGE SCALE GENOMIC DNA]</scope>
    <source>
        <strain evidence="7 8">CCMP1545</strain>
    </source>
</reference>
<dbReference type="PROSITE" id="PS01090">
    <property type="entry name" value="TATD_2"/>
    <property type="match status" value="1"/>
</dbReference>
<evidence type="ECO:0000256" key="1">
    <source>
        <dbReference type="ARBA" id="ARBA00009275"/>
    </source>
</evidence>